<dbReference type="EC" id="2.7.11.1" evidence="1"/>
<dbReference type="InterPro" id="IPR000719">
    <property type="entry name" value="Prot_kinase_dom"/>
</dbReference>
<evidence type="ECO:0000256" key="6">
    <source>
        <dbReference type="ARBA" id="ARBA00022840"/>
    </source>
</evidence>
<keyword evidence="6 7" id="KW-0067">ATP-binding</keyword>
<dbReference type="SUPFAM" id="SSF56112">
    <property type="entry name" value="Protein kinase-like (PK-like)"/>
    <property type="match status" value="1"/>
</dbReference>
<dbReference type="Gene3D" id="3.30.200.20">
    <property type="entry name" value="Phosphorylase Kinase, domain 1"/>
    <property type="match status" value="1"/>
</dbReference>
<evidence type="ECO:0000256" key="1">
    <source>
        <dbReference type="ARBA" id="ARBA00012513"/>
    </source>
</evidence>
<keyword evidence="3" id="KW-0808">Transferase</keyword>
<dbReference type="InterPro" id="IPR017441">
    <property type="entry name" value="Protein_kinase_ATP_BS"/>
</dbReference>
<gene>
    <name evidence="9" type="ORF">LXN57_15030</name>
</gene>
<dbReference type="Proteomes" id="UP001523216">
    <property type="component" value="Unassembled WGS sequence"/>
</dbReference>
<keyword evidence="5" id="KW-0418">Kinase</keyword>
<evidence type="ECO:0000256" key="5">
    <source>
        <dbReference type="ARBA" id="ARBA00022777"/>
    </source>
</evidence>
<protein>
    <recommendedName>
        <fullName evidence="1">non-specific serine/threonine protein kinase</fullName>
        <ecNumber evidence="1">2.7.11.1</ecNumber>
    </recommendedName>
</protein>
<dbReference type="PANTHER" id="PTHR43289:SF6">
    <property type="entry name" value="SERINE_THREONINE-PROTEIN KINASE NEKL-3"/>
    <property type="match status" value="1"/>
</dbReference>
<reference evidence="9 10" key="1">
    <citation type="submission" date="2022-06" db="EMBL/GenBank/DDBJ databases">
        <title>Actinoplanes abujensis sp. nov., isolated from Nigerian arid soil.</title>
        <authorList>
            <person name="Ding P."/>
        </authorList>
    </citation>
    <scope>NUCLEOTIDE SEQUENCE [LARGE SCALE GENOMIC DNA]</scope>
    <source>
        <strain evidence="10">TRM88002</strain>
    </source>
</reference>
<evidence type="ECO:0000259" key="8">
    <source>
        <dbReference type="PROSITE" id="PS50011"/>
    </source>
</evidence>
<keyword evidence="4 7" id="KW-0547">Nucleotide-binding</keyword>
<keyword evidence="10" id="KW-1185">Reference proteome</keyword>
<comment type="caution">
    <text evidence="9">The sequence shown here is derived from an EMBL/GenBank/DDBJ whole genome shotgun (WGS) entry which is preliminary data.</text>
</comment>
<organism evidence="9 10">
    <name type="scientific">Paractinoplanes hotanensis</name>
    <dbReference type="NCBI Taxonomy" id="2906497"/>
    <lineage>
        <taxon>Bacteria</taxon>
        <taxon>Bacillati</taxon>
        <taxon>Actinomycetota</taxon>
        <taxon>Actinomycetes</taxon>
        <taxon>Micromonosporales</taxon>
        <taxon>Micromonosporaceae</taxon>
        <taxon>Paractinoplanes</taxon>
    </lineage>
</organism>
<keyword evidence="2" id="KW-0723">Serine/threonine-protein kinase</keyword>
<evidence type="ECO:0000256" key="7">
    <source>
        <dbReference type="PROSITE-ProRule" id="PRU10141"/>
    </source>
</evidence>
<accession>A0ABT0XYN3</accession>
<dbReference type="PROSITE" id="PS50011">
    <property type="entry name" value="PROTEIN_KINASE_DOM"/>
    <property type="match status" value="1"/>
</dbReference>
<dbReference type="PANTHER" id="PTHR43289">
    <property type="entry name" value="MITOGEN-ACTIVATED PROTEIN KINASE KINASE KINASE 20-RELATED"/>
    <property type="match status" value="1"/>
</dbReference>
<dbReference type="InterPro" id="IPR011009">
    <property type="entry name" value="Kinase-like_dom_sf"/>
</dbReference>
<dbReference type="EMBL" id="JAMQOL010000017">
    <property type="protein sequence ID" value="MCM4078884.1"/>
    <property type="molecule type" value="Genomic_DNA"/>
</dbReference>
<feature type="domain" description="Protein kinase" evidence="8">
    <location>
        <begin position="17"/>
        <end position="111"/>
    </location>
</feature>
<dbReference type="RefSeq" id="WP_251798776.1">
    <property type="nucleotide sequence ID" value="NZ_JAMQOL010000017.1"/>
</dbReference>
<sequence length="111" mass="11711">MSGESSDTTGRIVGGRYRLGRLLGRGGMGAVWQADDALLARQVALKEVRPASLGEGSLDAPDPAVQRVLREAQAAARLRHRGIITVHDVIEEDGRPYVPLACTLVVSAAAP</sequence>
<evidence type="ECO:0000256" key="3">
    <source>
        <dbReference type="ARBA" id="ARBA00022679"/>
    </source>
</evidence>
<dbReference type="PROSITE" id="PS00107">
    <property type="entry name" value="PROTEIN_KINASE_ATP"/>
    <property type="match status" value="1"/>
</dbReference>
<evidence type="ECO:0000313" key="9">
    <source>
        <dbReference type="EMBL" id="MCM4078884.1"/>
    </source>
</evidence>
<feature type="binding site" evidence="7">
    <location>
        <position position="46"/>
    </location>
    <ligand>
        <name>ATP</name>
        <dbReference type="ChEBI" id="CHEBI:30616"/>
    </ligand>
</feature>
<name>A0ABT0XYN3_9ACTN</name>
<proteinExistence type="predicted"/>
<evidence type="ECO:0000256" key="4">
    <source>
        <dbReference type="ARBA" id="ARBA00022741"/>
    </source>
</evidence>
<evidence type="ECO:0000256" key="2">
    <source>
        <dbReference type="ARBA" id="ARBA00022527"/>
    </source>
</evidence>
<evidence type="ECO:0000313" key="10">
    <source>
        <dbReference type="Proteomes" id="UP001523216"/>
    </source>
</evidence>